<reference evidence="7" key="1">
    <citation type="submission" date="2022-05" db="EMBL/GenBank/DDBJ databases">
        <title>Jatrophihabitans sp. SB3-54 whole genome sequence.</title>
        <authorList>
            <person name="Suh M.K."/>
            <person name="Eom M.K."/>
            <person name="Kim J.S."/>
            <person name="Kim H.S."/>
            <person name="Do H.E."/>
            <person name="Shin Y.K."/>
            <person name="Lee J.-S."/>
        </authorList>
    </citation>
    <scope>NUCLEOTIDE SEQUENCE</scope>
    <source>
        <strain evidence="7">SB3-54</strain>
    </source>
</reference>
<keyword evidence="5" id="KW-0175">Coiled coil</keyword>
<evidence type="ECO:0000256" key="3">
    <source>
        <dbReference type="ARBA" id="ARBA00022801"/>
    </source>
</evidence>
<dbReference type="InterPro" id="IPR038765">
    <property type="entry name" value="Papain-like_cys_pep_sf"/>
</dbReference>
<feature type="domain" description="NlpC/P60" evidence="6">
    <location>
        <begin position="214"/>
        <end position="331"/>
    </location>
</feature>
<dbReference type="EMBL" id="CP097463">
    <property type="protein sequence ID" value="WAX58020.1"/>
    <property type="molecule type" value="Genomic_DNA"/>
</dbReference>
<keyword evidence="3" id="KW-0378">Hydrolase</keyword>
<sequence>MALGAATLLTPSFAAATPEVPGRAPSVADVQRELGQLALQNTQLVEQFDKAQIDVQTKRVAAAKAGLAAEKADLAFQSARQQLGAAAAAMYEGGSFSATGALLSSNSGSSYLDQLQTLSMISSHTAQIVRGLTAAQKTADAARAKAKTLLKAAKDKRDALAAKRTQVDRQLNKYRTLLDSLTAAQRAAYQRQVNPTVSSSRLDQLRANVPPANSKAAAQAVRFALKQVGKPYVYGAAGPGSYDCSGLTMAAWASAGVSLPHSAADQYNYGHHVSFSQLEPGDLLFYYSPIGHVTIYIGDGLMVSAPQDGENVSVVPAVQGNGYVGSTRLTG</sequence>
<evidence type="ECO:0000256" key="4">
    <source>
        <dbReference type="ARBA" id="ARBA00022807"/>
    </source>
</evidence>
<evidence type="ECO:0000259" key="6">
    <source>
        <dbReference type="PROSITE" id="PS51935"/>
    </source>
</evidence>
<dbReference type="Proteomes" id="UP001164693">
    <property type="component" value="Chromosome"/>
</dbReference>
<dbReference type="Gene3D" id="3.90.1720.10">
    <property type="entry name" value="endopeptidase domain like (from Nostoc punctiforme)"/>
    <property type="match status" value="1"/>
</dbReference>
<keyword evidence="2" id="KW-0645">Protease</keyword>
<evidence type="ECO:0000313" key="8">
    <source>
        <dbReference type="Proteomes" id="UP001164693"/>
    </source>
</evidence>
<dbReference type="Pfam" id="PF00877">
    <property type="entry name" value="NLPC_P60"/>
    <property type="match status" value="1"/>
</dbReference>
<dbReference type="SUPFAM" id="SSF54001">
    <property type="entry name" value="Cysteine proteinases"/>
    <property type="match status" value="1"/>
</dbReference>
<evidence type="ECO:0000256" key="1">
    <source>
        <dbReference type="ARBA" id="ARBA00007074"/>
    </source>
</evidence>
<evidence type="ECO:0000256" key="2">
    <source>
        <dbReference type="ARBA" id="ARBA00022670"/>
    </source>
</evidence>
<dbReference type="PROSITE" id="PS51935">
    <property type="entry name" value="NLPC_P60"/>
    <property type="match status" value="1"/>
</dbReference>
<dbReference type="PANTHER" id="PTHR47359">
    <property type="entry name" value="PEPTIDOGLYCAN DL-ENDOPEPTIDASE CWLO"/>
    <property type="match status" value="1"/>
</dbReference>
<organism evidence="7 8">
    <name type="scientific">Jatrophihabitans cynanchi</name>
    <dbReference type="NCBI Taxonomy" id="2944128"/>
    <lineage>
        <taxon>Bacteria</taxon>
        <taxon>Bacillati</taxon>
        <taxon>Actinomycetota</taxon>
        <taxon>Actinomycetes</taxon>
        <taxon>Jatrophihabitantales</taxon>
        <taxon>Jatrophihabitantaceae</taxon>
        <taxon>Jatrophihabitans</taxon>
    </lineage>
</organism>
<evidence type="ECO:0000256" key="5">
    <source>
        <dbReference type="SAM" id="Coils"/>
    </source>
</evidence>
<keyword evidence="8" id="KW-1185">Reference proteome</keyword>
<dbReference type="InterPro" id="IPR000064">
    <property type="entry name" value="NLP_P60_dom"/>
</dbReference>
<feature type="coiled-coil region" evidence="5">
    <location>
        <begin position="143"/>
        <end position="170"/>
    </location>
</feature>
<gene>
    <name evidence="7" type="ORF">M6B22_04435</name>
</gene>
<evidence type="ECO:0000313" key="7">
    <source>
        <dbReference type="EMBL" id="WAX58020.1"/>
    </source>
</evidence>
<keyword evidence="4" id="KW-0788">Thiol protease</keyword>
<dbReference type="InterPro" id="IPR051794">
    <property type="entry name" value="PG_Endopeptidase_C40"/>
</dbReference>
<protein>
    <submittedName>
        <fullName evidence="7">NlpC/P60 family protein</fullName>
    </submittedName>
</protein>
<accession>A0ABY7K212</accession>
<name>A0ABY7K212_9ACTN</name>
<comment type="similarity">
    <text evidence="1">Belongs to the peptidase C40 family.</text>
</comment>
<proteinExistence type="inferred from homology"/>
<dbReference type="RefSeq" id="WP_269444568.1">
    <property type="nucleotide sequence ID" value="NZ_CP097463.1"/>
</dbReference>
<dbReference type="PANTHER" id="PTHR47359:SF3">
    <property type="entry name" value="NLP_P60 DOMAIN-CONTAINING PROTEIN-RELATED"/>
    <property type="match status" value="1"/>
</dbReference>